<proteinExistence type="predicted"/>
<keyword evidence="1" id="KW-0732">Signal</keyword>
<dbReference type="PROSITE" id="PS51257">
    <property type="entry name" value="PROKAR_LIPOPROTEIN"/>
    <property type="match status" value="1"/>
</dbReference>
<dbReference type="EnsemblPlants" id="TraesCS2B02G482200.1">
    <property type="protein sequence ID" value="TraesCS2B02G482200.1.cds1"/>
    <property type="gene ID" value="TraesCS2B02G482200"/>
</dbReference>
<dbReference type="Gramene" id="TraesMAC2B03G01024870.1">
    <property type="protein sequence ID" value="TraesMAC2B03G01024870.1.CDS1"/>
    <property type="gene ID" value="TraesMAC2B03G01024870"/>
</dbReference>
<organism evidence="2">
    <name type="scientific">Triticum aestivum</name>
    <name type="common">Wheat</name>
    <dbReference type="NCBI Taxonomy" id="4565"/>
    <lineage>
        <taxon>Eukaryota</taxon>
        <taxon>Viridiplantae</taxon>
        <taxon>Streptophyta</taxon>
        <taxon>Embryophyta</taxon>
        <taxon>Tracheophyta</taxon>
        <taxon>Spermatophyta</taxon>
        <taxon>Magnoliopsida</taxon>
        <taxon>Liliopsida</taxon>
        <taxon>Poales</taxon>
        <taxon>Poaceae</taxon>
        <taxon>BOP clade</taxon>
        <taxon>Pooideae</taxon>
        <taxon>Triticodae</taxon>
        <taxon>Triticeae</taxon>
        <taxon>Triticinae</taxon>
        <taxon>Triticum</taxon>
    </lineage>
</organism>
<dbReference type="Gramene" id="TraesCLE_scaffold_115846_01G000100.1">
    <property type="protein sequence ID" value="TraesCLE_scaffold_115846_01G000100.1"/>
    <property type="gene ID" value="TraesCLE_scaffold_115846_01G000100"/>
</dbReference>
<dbReference type="Gramene" id="TraesWEE_scaffold_020876_01G000300.1">
    <property type="protein sequence ID" value="TraesWEE_scaffold_020876_01G000300.1"/>
    <property type="gene ID" value="TraesWEE_scaffold_020876_01G000300"/>
</dbReference>
<dbReference type="Gramene" id="TraesCS2B02G482200.1">
    <property type="protein sequence ID" value="TraesCS2B02G482200.1.cds1"/>
    <property type="gene ID" value="TraesCS2B02G482200"/>
</dbReference>
<dbReference type="Proteomes" id="UP000019116">
    <property type="component" value="Chromosome 2B"/>
</dbReference>
<evidence type="ECO:0000256" key="1">
    <source>
        <dbReference type="SAM" id="SignalP"/>
    </source>
</evidence>
<keyword evidence="3" id="KW-1185">Reference proteome</keyword>
<dbReference type="Gramene" id="TraesCAD_scaffold_073088_01G000300.1">
    <property type="protein sequence ID" value="TraesCAD_scaffold_073088_01G000300.1"/>
    <property type="gene ID" value="TraesCAD_scaffold_073088_01G000300"/>
</dbReference>
<dbReference type="AlphaFoldDB" id="A0A3B6CCX7"/>
<dbReference type="Gramene" id="TraesCS2B03G1217700.1">
    <property type="protein sequence ID" value="TraesCS2B03G1217700.1.CDS1"/>
    <property type="gene ID" value="TraesCS2B03G1217700"/>
</dbReference>
<evidence type="ECO:0000313" key="3">
    <source>
        <dbReference type="Proteomes" id="UP000019116"/>
    </source>
</evidence>
<dbReference type="Gramene" id="TraesROB_scaffold_128019_01G000200.1">
    <property type="protein sequence ID" value="TraesROB_scaffold_128019_01G000200.1"/>
    <property type="gene ID" value="TraesROB_scaffold_128019_01G000200"/>
</dbReference>
<feature type="chain" id="PRO_5043172292" evidence="1">
    <location>
        <begin position="21"/>
        <end position="78"/>
    </location>
</feature>
<dbReference type="Gramene" id="TraesSTA2B03G01022410.1">
    <property type="protein sequence ID" value="TraesSTA2B03G01022410.1.CDS1"/>
    <property type="gene ID" value="TraesSTA2B03G01022410"/>
</dbReference>
<sequence length="78" mass="7492">MAKCLAVALLLVVVLASCDGRELSQKDGALGATRGAGVAESKASSGSGLPDLPVVGTGTGTSTINGPLVVVPGVPVHP</sequence>
<evidence type="ECO:0000313" key="2">
    <source>
        <dbReference type="EnsemblPlants" id="TraesCS2B02G482200.1.cds1"/>
    </source>
</evidence>
<accession>A0A3B6CCX7</accession>
<feature type="signal peptide" evidence="1">
    <location>
        <begin position="1"/>
        <end position="20"/>
    </location>
</feature>
<name>A0A3B6CCX7_WHEAT</name>
<protein>
    <submittedName>
        <fullName evidence="2">Uncharacterized protein</fullName>
    </submittedName>
</protein>
<dbReference type="Gramene" id="TraesLDM2B03G01028270.1">
    <property type="protein sequence ID" value="TraesLDM2B03G01028270.1.CDS1"/>
    <property type="gene ID" value="TraesLDM2B03G01028270"/>
</dbReference>
<dbReference type="Gramene" id="TraesPARA_EIv1.0_0502870.1">
    <property type="protein sequence ID" value="TraesPARA_EIv1.0_0502870.1.CDS1"/>
    <property type="gene ID" value="TraesPARA_EIv1.0_0502870"/>
</dbReference>
<dbReference type="Gramene" id="TraesJAG2B03G01026870.1">
    <property type="protein sequence ID" value="TraesJAG2B03G01026870.1.CDS1"/>
    <property type="gene ID" value="TraesJAG2B03G01026870"/>
</dbReference>
<reference evidence="2" key="2">
    <citation type="submission" date="2018-10" db="UniProtKB">
        <authorList>
            <consortium name="EnsemblPlants"/>
        </authorList>
    </citation>
    <scope>IDENTIFICATION</scope>
</reference>
<reference evidence="2" key="1">
    <citation type="submission" date="2018-08" db="EMBL/GenBank/DDBJ databases">
        <authorList>
            <person name="Rossello M."/>
        </authorList>
    </citation>
    <scope>NUCLEOTIDE SEQUENCE [LARGE SCALE GENOMIC DNA]</scope>
    <source>
        <strain evidence="2">cv. Chinese Spring</strain>
    </source>
</reference>
<dbReference type="Gramene" id="TraesSYM2B03G01042090.1">
    <property type="protein sequence ID" value="TraesSYM2B03G01042090.1.CDS1"/>
    <property type="gene ID" value="TraesSYM2B03G01042090"/>
</dbReference>